<reference evidence="1 2" key="1">
    <citation type="journal article" date="2011" name="Science">
        <title>The ecoresponsive genome of Daphnia pulex.</title>
        <authorList>
            <person name="Colbourne J.K."/>
            <person name="Pfrender M.E."/>
            <person name="Gilbert D."/>
            <person name="Thomas W.K."/>
            <person name="Tucker A."/>
            <person name="Oakley T.H."/>
            <person name="Tokishita S."/>
            <person name="Aerts A."/>
            <person name="Arnold G.J."/>
            <person name="Basu M.K."/>
            <person name="Bauer D.J."/>
            <person name="Caceres C.E."/>
            <person name="Carmel L."/>
            <person name="Casola C."/>
            <person name="Choi J.H."/>
            <person name="Detter J.C."/>
            <person name="Dong Q."/>
            <person name="Dusheyko S."/>
            <person name="Eads B.D."/>
            <person name="Frohlich T."/>
            <person name="Geiler-Samerotte K.A."/>
            <person name="Gerlach D."/>
            <person name="Hatcher P."/>
            <person name="Jogdeo S."/>
            <person name="Krijgsveld J."/>
            <person name="Kriventseva E.V."/>
            <person name="Kultz D."/>
            <person name="Laforsch C."/>
            <person name="Lindquist E."/>
            <person name="Lopez J."/>
            <person name="Manak J.R."/>
            <person name="Muller J."/>
            <person name="Pangilinan J."/>
            <person name="Patwardhan R.P."/>
            <person name="Pitluck S."/>
            <person name="Pritham E.J."/>
            <person name="Rechtsteiner A."/>
            <person name="Rho M."/>
            <person name="Rogozin I.B."/>
            <person name="Sakarya O."/>
            <person name="Salamov A."/>
            <person name="Schaack S."/>
            <person name="Shapiro H."/>
            <person name="Shiga Y."/>
            <person name="Skalitzky C."/>
            <person name="Smith Z."/>
            <person name="Souvorov A."/>
            <person name="Sung W."/>
            <person name="Tang Z."/>
            <person name="Tsuchiya D."/>
            <person name="Tu H."/>
            <person name="Vos H."/>
            <person name="Wang M."/>
            <person name="Wolf Y.I."/>
            <person name="Yamagata H."/>
            <person name="Yamada T."/>
            <person name="Ye Y."/>
            <person name="Shaw J.R."/>
            <person name="Andrews J."/>
            <person name="Crease T.J."/>
            <person name="Tang H."/>
            <person name="Lucas S.M."/>
            <person name="Robertson H.M."/>
            <person name="Bork P."/>
            <person name="Koonin E.V."/>
            <person name="Zdobnov E.M."/>
            <person name="Grigoriev I.V."/>
            <person name="Lynch M."/>
            <person name="Boore J.L."/>
        </authorList>
    </citation>
    <scope>NUCLEOTIDE SEQUENCE [LARGE SCALE GENOMIC DNA]</scope>
</reference>
<name>E9H5T0_DAPPU</name>
<dbReference type="PhylomeDB" id="E9H5T0"/>
<accession>E9H5T0</accession>
<organism evidence="1 2">
    <name type="scientific">Daphnia pulex</name>
    <name type="common">Water flea</name>
    <dbReference type="NCBI Taxonomy" id="6669"/>
    <lineage>
        <taxon>Eukaryota</taxon>
        <taxon>Metazoa</taxon>
        <taxon>Ecdysozoa</taxon>
        <taxon>Arthropoda</taxon>
        <taxon>Crustacea</taxon>
        <taxon>Branchiopoda</taxon>
        <taxon>Diplostraca</taxon>
        <taxon>Cladocera</taxon>
        <taxon>Anomopoda</taxon>
        <taxon>Daphniidae</taxon>
        <taxon>Daphnia</taxon>
    </lineage>
</organism>
<dbReference type="OrthoDB" id="6357373at2759"/>
<proteinExistence type="predicted"/>
<dbReference type="HOGENOM" id="CLU_1125522_0_0_1"/>
<dbReference type="EMBL" id="GL732594">
    <property type="protein sequence ID" value="EFX73032.1"/>
    <property type="molecule type" value="Genomic_DNA"/>
</dbReference>
<dbReference type="AlphaFoldDB" id="E9H5T0"/>
<protein>
    <submittedName>
        <fullName evidence="1">Uncharacterized protein</fullName>
    </submittedName>
</protein>
<dbReference type="InParanoid" id="E9H5T0"/>
<sequence length="247" mass="27663">MMVAIIMTTLRSSIPSKEPYFDAVGTQSELNGDEFPYGLSRNKVTSIYPAVLPLVNQHRYMPENNQRILINLASYTKHFKVKTITFVSVTSLTTIQTQKCIPEIEFAYGSTSVTCGRKRRAIVRSLDDKSEGIQSAIHPSDVQPMEPTDLSTLELRTRENRQIVSSKEEDALDEEQWSSVTPQSNHFRQKRFFVHFVATTTSISSTLFSTTTTKTVYLLGTIANRQLVCLPDGYAVCSSSYSSPTPS</sequence>
<evidence type="ECO:0000313" key="2">
    <source>
        <dbReference type="Proteomes" id="UP000000305"/>
    </source>
</evidence>
<keyword evidence="2" id="KW-1185">Reference proteome</keyword>
<dbReference type="KEGG" id="dpx:DAPPUDRAFT_110198"/>
<evidence type="ECO:0000313" key="1">
    <source>
        <dbReference type="EMBL" id="EFX73032.1"/>
    </source>
</evidence>
<gene>
    <name evidence="1" type="ORF">DAPPUDRAFT_110198</name>
</gene>
<dbReference type="Proteomes" id="UP000000305">
    <property type="component" value="Unassembled WGS sequence"/>
</dbReference>